<reference evidence="3 4" key="2">
    <citation type="journal article" date="2012" name="Nature">
        <title>Insights into hominid evolution from the gorilla genome sequence.</title>
        <authorList>
            <person name="Scally A."/>
            <person name="Dutheil J.Y."/>
            <person name="Hillier L.W."/>
            <person name="Jordan G.E."/>
            <person name="Goodhead I."/>
            <person name="Herrero J."/>
            <person name="Hobolth A."/>
            <person name="Lappalainen T."/>
            <person name="Mailund T."/>
            <person name="Marques-Bonet T."/>
            <person name="McCarthy S."/>
            <person name="Montgomery S.H."/>
            <person name="Schwalie P.C."/>
            <person name="Tang Y.A."/>
            <person name="Ward M.C."/>
            <person name="Xue Y."/>
            <person name="Yngvadottir B."/>
            <person name="Alkan C."/>
            <person name="Andersen L.N."/>
            <person name="Ayub Q."/>
            <person name="Ball E.V."/>
            <person name="Beal K."/>
            <person name="Bradley B.J."/>
            <person name="Chen Y."/>
            <person name="Clee C.M."/>
            <person name="Fitzgerald S."/>
            <person name="Graves T.A."/>
            <person name="Gu Y."/>
            <person name="Heath P."/>
            <person name="Heger A."/>
            <person name="Karakoc E."/>
            <person name="Kolb-Kokocinski A."/>
            <person name="Laird G.K."/>
            <person name="Lunter G."/>
            <person name="Meader S."/>
            <person name="Mort M."/>
            <person name="Mullikin J.C."/>
            <person name="Munch K."/>
            <person name="O'Connor T.D."/>
            <person name="Phillips A.D."/>
            <person name="Prado-Martinez J."/>
            <person name="Rogers A.S."/>
            <person name="Sajjadian S."/>
            <person name="Schmidt D."/>
            <person name="Shaw K."/>
            <person name="Simpson J.T."/>
            <person name="Stenson P.D."/>
            <person name="Turner D.J."/>
            <person name="Vigilant L."/>
            <person name="Vilella A.J."/>
            <person name="Whitener W."/>
            <person name="Zhu B."/>
            <person name="Cooper D.N."/>
            <person name="de Jong P."/>
            <person name="Dermitzakis E.T."/>
            <person name="Eichler E.E."/>
            <person name="Flicek P."/>
            <person name="Goldman N."/>
            <person name="Mundy N.I."/>
            <person name="Ning Z."/>
            <person name="Odom D.T."/>
            <person name="Ponting C.P."/>
            <person name="Quail M.A."/>
            <person name="Ryder O.A."/>
            <person name="Searle S.M."/>
            <person name="Warren W.C."/>
            <person name="Wilson R.K."/>
            <person name="Schierup M.H."/>
            <person name="Rogers J."/>
            <person name="Tyler-Smith C."/>
            <person name="Durbin R."/>
        </authorList>
    </citation>
    <scope>NUCLEOTIDE SEQUENCE [LARGE SCALE GENOMIC DNA]</scope>
</reference>
<dbReference type="EMBL" id="CABD030028327">
    <property type="status" value="NOT_ANNOTATED_CDS"/>
    <property type="molecule type" value="Genomic_DNA"/>
</dbReference>
<proteinExistence type="predicted"/>
<dbReference type="InterPro" id="IPR011009">
    <property type="entry name" value="Kinase-like_dom_sf"/>
</dbReference>
<dbReference type="Gene3D" id="3.30.200.20">
    <property type="entry name" value="Phosphorylase Kinase, domain 1"/>
    <property type="match status" value="1"/>
</dbReference>
<evidence type="ECO:0000313" key="3">
    <source>
        <dbReference type="Ensembl" id="ENSGGOP00000045768.1"/>
    </source>
</evidence>
<dbReference type="Ensembl" id="ENSGGOT00000064018.1">
    <property type="protein sequence ID" value="ENSGGOP00000045768.1"/>
    <property type="gene ID" value="ENSGGOG00000009028.3"/>
</dbReference>
<protein>
    <submittedName>
        <fullName evidence="3">Tec protein tyrosine kinase</fullName>
    </submittedName>
</protein>
<dbReference type="SUPFAM" id="SSF56112">
    <property type="entry name" value="Protein kinase-like (PK-like)"/>
    <property type="match status" value="1"/>
</dbReference>
<feature type="domain" description="Serine-threonine/tyrosine-protein kinase catalytic" evidence="2">
    <location>
        <begin position="2"/>
        <end position="46"/>
    </location>
</feature>
<feature type="binding site" evidence="1">
    <location>
        <position position="26"/>
    </location>
    <ligand>
        <name>ATP</name>
        <dbReference type="ChEBI" id="CHEBI:30616"/>
    </ligand>
</feature>
<dbReference type="EMBL" id="CABD030028329">
    <property type="status" value="NOT_ANNOTATED_CDS"/>
    <property type="molecule type" value="Genomic_DNA"/>
</dbReference>
<evidence type="ECO:0000259" key="2">
    <source>
        <dbReference type="Pfam" id="PF07714"/>
    </source>
</evidence>
<dbReference type="EMBL" id="CABD030028324">
    <property type="status" value="NOT_ANNOTATED_CDS"/>
    <property type="molecule type" value="Genomic_DNA"/>
</dbReference>
<dbReference type="Bgee" id="ENSGGOG00000009028">
    <property type="expression patterns" value="Expressed in liver and 4 other cell types or tissues"/>
</dbReference>
<dbReference type="GeneTree" id="ENSGT00940000155951"/>
<dbReference type="Pfam" id="PF07714">
    <property type="entry name" value="PK_Tyr_Ser-Thr"/>
    <property type="match status" value="1"/>
</dbReference>
<name>A0A2I2ZF40_GORGO</name>
<dbReference type="EMBL" id="CABD030028323">
    <property type="status" value="NOT_ANNOTATED_CDS"/>
    <property type="molecule type" value="Genomic_DNA"/>
</dbReference>
<gene>
    <name evidence="3" type="primary">TEC</name>
</gene>
<keyword evidence="1" id="KW-0067">ATP-binding</keyword>
<organism evidence="3 4">
    <name type="scientific">Gorilla gorilla gorilla</name>
    <name type="common">Western lowland gorilla</name>
    <dbReference type="NCBI Taxonomy" id="9595"/>
    <lineage>
        <taxon>Eukaryota</taxon>
        <taxon>Metazoa</taxon>
        <taxon>Chordata</taxon>
        <taxon>Craniata</taxon>
        <taxon>Vertebrata</taxon>
        <taxon>Euteleostomi</taxon>
        <taxon>Mammalia</taxon>
        <taxon>Eutheria</taxon>
        <taxon>Euarchontoglires</taxon>
        <taxon>Primates</taxon>
        <taxon>Haplorrhini</taxon>
        <taxon>Catarrhini</taxon>
        <taxon>Hominidae</taxon>
        <taxon>Gorilla</taxon>
    </lineage>
</organism>
<dbReference type="EMBL" id="CABD030028328">
    <property type="status" value="NOT_ANNOTATED_CDS"/>
    <property type="molecule type" value="Genomic_DNA"/>
</dbReference>
<dbReference type="Proteomes" id="UP000001519">
    <property type="component" value="Chromosome 4"/>
</dbReference>
<dbReference type="EMBL" id="CABD030028321">
    <property type="status" value="NOT_ANNOTATED_CDS"/>
    <property type="molecule type" value="Genomic_DNA"/>
</dbReference>
<dbReference type="InterPro" id="IPR001245">
    <property type="entry name" value="Ser-Thr/Tyr_kinase_cat_dom"/>
</dbReference>
<dbReference type="AlphaFoldDB" id="A0A2I2ZF40"/>
<evidence type="ECO:0000256" key="1">
    <source>
        <dbReference type="PROSITE-ProRule" id="PRU10141"/>
    </source>
</evidence>
<keyword evidence="1" id="KW-0547">Nucleotide-binding</keyword>
<keyword evidence="4" id="KW-1185">Reference proteome</keyword>
<dbReference type="GO" id="GO:0004672">
    <property type="term" value="F:protein kinase activity"/>
    <property type="evidence" value="ECO:0007669"/>
    <property type="project" value="InterPro"/>
</dbReference>
<evidence type="ECO:0000313" key="4">
    <source>
        <dbReference type="Proteomes" id="UP000001519"/>
    </source>
</evidence>
<reference evidence="4" key="1">
    <citation type="submission" date="2011-05" db="EMBL/GenBank/DDBJ databases">
        <title>Insights into the evolution of the great apes provided by the gorilla genome.</title>
        <authorList>
            <person name="Scally A."/>
        </authorList>
    </citation>
    <scope>NUCLEOTIDE SEQUENCE [LARGE SCALE GENOMIC DNA]</scope>
</reference>
<dbReference type="EMBL" id="CABD030028326">
    <property type="status" value="NOT_ANNOTATED_CDS"/>
    <property type="molecule type" value="Genomic_DNA"/>
</dbReference>
<dbReference type="EMBL" id="CABD030028325">
    <property type="status" value="NOT_ANNOTATED_CDS"/>
    <property type="molecule type" value="Genomic_DNA"/>
</dbReference>
<accession>A0A2I2ZF40</accession>
<dbReference type="PROSITE" id="PS00107">
    <property type="entry name" value="PROTEIN_KINASE_ATP"/>
    <property type="match status" value="1"/>
</dbReference>
<dbReference type="GO" id="GO:0005524">
    <property type="term" value="F:ATP binding"/>
    <property type="evidence" value="ECO:0007669"/>
    <property type="project" value="UniProtKB-UniRule"/>
</dbReference>
<reference evidence="3" key="4">
    <citation type="submission" date="2025-09" db="UniProtKB">
        <authorList>
            <consortium name="Ensembl"/>
        </authorList>
    </citation>
    <scope>IDENTIFICATION</scope>
</reference>
<dbReference type="SMR" id="A0A2I2ZF40"/>
<reference evidence="3" key="3">
    <citation type="submission" date="2025-08" db="UniProtKB">
        <authorList>
            <consortium name="Ensembl"/>
        </authorList>
    </citation>
    <scope>IDENTIFICATION</scope>
</reference>
<dbReference type="EMBL" id="CABD030028322">
    <property type="status" value="NOT_ANNOTATED_CDS"/>
    <property type="molecule type" value="Genomic_DNA"/>
</dbReference>
<dbReference type="InterPro" id="IPR017441">
    <property type="entry name" value="Protein_kinase_ATP_BS"/>
</dbReference>
<sequence length="51" mass="5800">MRELGSGLFGVVRLGKWRAQYKVAIKAIREGAMCEEDFIEEAKVMMLPEIV</sequence>